<reference evidence="8" key="1">
    <citation type="submission" date="2021-12" db="EMBL/GenBank/DDBJ databases">
        <authorList>
            <person name="King R."/>
        </authorList>
    </citation>
    <scope>NUCLEOTIDE SEQUENCE</scope>
</reference>
<evidence type="ECO:0000256" key="5">
    <source>
        <dbReference type="SAM" id="MobiDB-lite"/>
    </source>
</evidence>
<evidence type="ECO:0000256" key="3">
    <source>
        <dbReference type="ARBA" id="ARBA00022806"/>
    </source>
</evidence>
<feature type="domain" description="Helicase ATP-binding" evidence="6">
    <location>
        <begin position="320"/>
        <end position="492"/>
    </location>
</feature>
<keyword evidence="4" id="KW-0067">ATP-binding</keyword>
<gene>
    <name evidence="8" type="ORF">CHILSU_LOCUS328</name>
</gene>
<evidence type="ECO:0000259" key="7">
    <source>
        <dbReference type="PROSITE" id="PS51194"/>
    </source>
</evidence>
<sequence>MSKTNMDSKNIQEHTSTPKRRRLGTGRILRQCLKLNNKENNNSSTPTFSPIHCQITSTKVSSLERCESPPLPSNQDEFLHDSRNSSSACYIPSSPAIIENSQNKSNPWESLSTCDLGDICSSRIQTNNVENELKDISDDMFHSRMEEPTQACEQQIDNHEIYQSPLEMECMSHDKSCQPLRNERSFVIGQAILDLKTEFQVVHKLIDSKFTMGCEKLLIENVEESFELVNQSICGIEHDKKSVKSTMFETKDSFLLDMKESGIVAQNNQCFESIVKQKSPVKASCNQNNFYDLPMITKSLFKMYRNIDKFYDWQEECLNLPAIKERRNLIYALPTSGGKTLVAEVLMLREVLNRNKNALFILPFVAIVQEKIWSLSPFALSLDFLVEEYAGGKGLLPPKKRRKKKSIYIATIEKGLGLVRSLIELDRLDELGLIVVDELHLIGEQGRGAALETLLTTILFADKGIQIVGMSATIGNLPQLAQYLRAEVFERQFRPVELTEYVKLGDMLHRMLWTPDGLQIVPDRQLAYDYSSAATSLDPDWLGGLVSEVVPGGSCLVFCPTKRSCENVASLLAKLQRREMCSHRTRERVALEKALLSEGASAELARLVRYGIAFHHAGLANDERAMLEQAFRSGVISVLCCTSTLAAGVNLPARRVIVRAPHVGRSLITLAAYRQMAGRAGRAGVCEAGESIIMCGAGEWARLRTVLEGGVGAASSQLGGALPALMLSAAALRLAADPLKLRRLLASTLLATSPGVNLEELYEESMKSLIQSGAIEVVRNNHQNSNKENDVSDCSEFIVSKLGVAAMKGGMDLSTAKRFLSEVEVASRSLVLMGGLHLLYLVTADPGVKPDYRHYYSLYNSLDEEGMRTAKVLGITEVNAIRMMTGKPITNIPESVLCRFYFALMLRDLCREMPFSAVADKYCLARGTVQSVLSSASAFASCGQRFCQELKLGWFPALLQELAPRLQHCAAPALHDLMQLPSVKKARAMQLMRVGYKRIEDLAKASADDLIGSVDHLTRTTATHLISAARLILIEKVENLRAEAEDVMEDLKV</sequence>
<dbReference type="Pfam" id="PF00270">
    <property type="entry name" value="DEAD"/>
    <property type="match status" value="1"/>
</dbReference>
<accession>A0ABN8APF4</accession>
<evidence type="ECO:0000256" key="4">
    <source>
        <dbReference type="ARBA" id="ARBA00022840"/>
    </source>
</evidence>
<dbReference type="Pfam" id="PF21099">
    <property type="entry name" value="POLQ_helical"/>
    <property type="match status" value="1"/>
</dbReference>
<dbReference type="Proteomes" id="UP001153292">
    <property type="component" value="Chromosome 1"/>
</dbReference>
<dbReference type="PANTHER" id="PTHR47961">
    <property type="entry name" value="DNA POLYMERASE THETA, PUTATIVE (AFU_ORTHOLOGUE AFUA_1G05260)-RELATED"/>
    <property type="match status" value="1"/>
</dbReference>
<evidence type="ECO:0000313" key="9">
    <source>
        <dbReference type="Proteomes" id="UP001153292"/>
    </source>
</evidence>
<dbReference type="InterPro" id="IPR048960">
    <property type="entry name" value="POLQ-like_helical"/>
</dbReference>
<dbReference type="SUPFAM" id="SSF158702">
    <property type="entry name" value="Sec63 N-terminal domain-like"/>
    <property type="match status" value="1"/>
</dbReference>
<name>A0ABN8APF4_CHISP</name>
<dbReference type="PROSITE" id="PS51194">
    <property type="entry name" value="HELICASE_CTER"/>
    <property type="match status" value="1"/>
</dbReference>
<dbReference type="InterPro" id="IPR014001">
    <property type="entry name" value="Helicase_ATP-bd"/>
</dbReference>
<keyword evidence="1" id="KW-0547">Nucleotide-binding</keyword>
<dbReference type="InterPro" id="IPR001650">
    <property type="entry name" value="Helicase_C-like"/>
</dbReference>
<keyword evidence="3" id="KW-0347">Helicase</keyword>
<dbReference type="InterPro" id="IPR027417">
    <property type="entry name" value="P-loop_NTPase"/>
</dbReference>
<evidence type="ECO:0008006" key="10">
    <source>
        <dbReference type="Google" id="ProtNLM"/>
    </source>
</evidence>
<dbReference type="SMART" id="SM00490">
    <property type="entry name" value="HELICc"/>
    <property type="match status" value="1"/>
</dbReference>
<dbReference type="EMBL" id="OU963894">
    <property type="protein sequence ID" value="CAH0397261.1"/>
    <property type="molecule type" value="Genomic_DNA"/>
</dbReference>
<dbReference type="SMART" id="SM00487">
    <property type="entry name" value="DEXDc"/>
    <property type="match status" value="1"/>
</dbReference>
<dbReference type="InterPro" id="IPR011545">
    <property type="entry name" value="DEAD/DEAH_box_helicase_dom"/>
</dbReference>
<proteinExistence type="predicted"/>
<dbReference type="CDD" id="cd18026">
    <property type="entry name" value="DEXHc_POLQ-like"/>
    <property type="match status" value="1"/>
</dbReference>
<dbReference type="CDD" id="cd18795">
    <property type="entry name" value="SF2_C_Ski2"/>
    <property type="match status" value="1"/>
</dbReference>
<evidence type="ECO:0000256" key="2">
    <source>
        <dbReference type="ARBA" id="ARBA00022801"/>
    </source>
</evidence>
<keyword evidence="9" id="KW-1185">Reference proteome</keyword>
<dbReference type="PROSITE" id="PS51192">
    <property type="entry name" value="HELICASE_ATP_BIND_1"/>
    <property type="match status" value="1"/>
</dbReference>
<keyword evidence="2" id="KW-0378">Hydrolase</keyword>
<evidence type="ECO:0000259" key="6">
    <source>
        <dbReference type="PROSITE" id="PS51192"/>
    </source>
</evidence>
<feature type="domain" description="Helicase C-terminal" evidence="7">
    <location>
        <begin position="541"/>
        <end position="730"/>
    </location>
</feature>
<feature type="region of interest" description="Disordered" evidence="5">
    <location>
        <begin position="64"/>
        <end position="86"/>
    </location>
</feature>
<dbReference type="PANTHER" id="PTHR47961:SF12">
    <property type="entry name" value="HELICASE POLQ-LIKE"/>
    <property type="match status" value="1"/>
</dbReference>
<evidence type="ECO:0000256" key="1">
    <source>
        <dbReference type="ARBA" id="ARBA00022741"/>
    </source>
</evidence>
<evidence type="ECO:0000313" key="8">
    <source>
        <dbReference type="EMBL" id="CAH0397261.1"/>
    </source>
</evidence>
<dbReference type="Pfam" id="PF00271">
    <property type="entry name" value="Helicase_C"/>
    <property type="match status" value="1"/>
</dbReference>
<dbReference type="SUPFAM" id="SSF52540">
    <property type="entry name" value="P-loop containing nucleoside triphosphate hydrolases"/>
    <property type="match status" value="1"/>
</dbReference>
<feature type="region of interest" description="Disordered" evidence="5">
    <location>
        <begin position="1"/>
        <end position="26"/>
    </location>
</feature>
<dbReference type="InterPro" id="IPR050474">
    <property type="entry name" value="Hel308_SKI2-like"/>
</dbReference>
<protein>
    <recommendedName>
        <fullName evidence="10">Helicase POLQ-like</fullName>
    </recommendedName>
</protein>
<dbReference type="Gene3D" id="3.40.50.300">
    <property type="entry name" value="P-loop containing nucleotide triphosphate hydrolases"/>
    <property type="match status" value="2"/>
</dbReference>
<dbReference type="Gene3D" id="1.10.150.20">
    <property type="entry name" value="5' to 3' exonuclease, C-terminal subdomain"/>
    <property type="match status" value="1"/>
</dbReference>
<organism evidence="8 9">
    <name type="scientific">Chilo suppressalis</name>
    <name type="common">Asiatic rice borer moth</name>
    <dbReference type="NCBI Taxonomy" id="168631"/>
    <lineage>
        <taxon>Eukaryota</taxon>
        <taxon>Metazoa</taxon>
        <taxon>Ecdysozoa</taxon>
        <taxon>Arthropoda</taxon>
        <taxon>Hexapoda</taxon>
        <taxon>Insecta</taxon>
        <taxon>Pterygota</taxon>
        <taxon>Neoptera</taxon>
        <taxon>Endopterygota</taxon>
        <taxon>Lepidoptera</taxon>
        <taxon>Glossata</taxon>
        <taxon>Ditrysia</taxon>
        <taxon>Pyraloidea</taxon>
        <taxon>Crambidae</taxon>
        <taxon>Crambinae</taxon>
        <taxon>Chilo</taxon>
    </lineage>
</organism>
<dbReference type="Gene3D" id="1.10.3380.20">
    <property type="match status" value="1"/>
</dbReference>
<feature type="compositionally biased region" description="Polar residues" evidence="5">
    <location>
        <begin position="1"/>
        <end position="15"/>
    </location>
</feature>